<dbReference type="PANTHER" id="PTHR11697">
    <property type="entry name" value="GENERAL TRANSCRIPTION FACTOR 2-RELATED ZINC FINGER PROTEIN"/>
    <property type="match status" value="1"/>
</dbReference>
<dbReference type="EMBL" id="NCVQ01001577">
    <property type="protein sequence ID" value="PWZ03938.1"/>
    <property type="molecule type" value="Genomic_DNA"/>
</dbReference>
<organism evidence="1 2">
    <name type="scientific">Zea mays</name>
    <name type="common">Maize</name>
    <dbReference type="NCBI Taxonomy" id="4577"/>
    <lineage>
        <taxon>Eukaryota</taxon>
        <taxon>Viridiplantae</taxon>
        <taxon>Streptophyta</taxon>
        <taxon>Embryophyta</taxon>
        <taxon>Tracheophyta</taxon>
        <taxon>Spermatophyta</taxon>
        <taxon>Magnoliopsida</taxon>
        <taxon>Liliopsida</taxon>
        <taxon>Poales</taxon>
        <taxon>Poaceae</taxon>
        <taxon>PACMAD clade</taxon>
        <taxon>Panicoideae</taxon>
        <taxon>Andropogonodae</taxon>
        <taxon>Andropogoneae</taxon>
        <taxon>Tripsacinae</taxon>
        <taxon>Zea</taxon>
    </lineage>
</organism>
<dbReference type="PANTHER" id="PTHR11697:SF230">
    <property type="entry name" value="ZINC FINGER, MYM DOMAIN CONTAINING 1"/>
    <property type="match status" value="1"/>
</dbReference>
<evidence type="ECO:0000313" key="1">
    <source>
        <dbReference type="EMBL" id="PWZ03938.1"/>
    </source>
</evidence>
<protein>
    <submittedName>
        <fullName evidence="1">Uncharacterized protein</fullName>
    </submittedName>
</protein>
<dbReference type="AlphaFoldDB" id="A0A3L6D6E9"/>
<evidence type="ECO:0000313" key="2">
    <source>
        <dbReference type="Proteomes" id="UP000251960"/>
    </source>
</evidence>
<reference evidence="1 2" key="1">
    <citation type="journal article" date="2018" name="Nat. Genet.">
        <title>Extensive intraspecific gene order and gene structural variations between Mo17 and other maize genomes.</title>
        <authorList>
            <person name="Sun S."/>
            <person name="Zhou Y."/>
            <person name="Chen J."/>
            <person name="Shi J."/>
            <person name="Zhao H."/>
            <person name="Zhao H."/>
            <person name="Song W."/>
            <person name="Zhang M."/>
            <person name="Cui Y."/>
            <person name="Dong X."/>
            <person name="Liu H."/>
            <person name="Ma X."/>
            <person name="Jiao Y."/>
            <person name="Wang B."/>
            <person name="Wei X."/>
            <person name="Stein J.C."/>
            <person name="Glaubitz J.C."/>
            <person name="Lu F."/>
            <person name="Yu G."/>
            <person name="Liang C."/>
            <person name="Fengler K."/>
            <person name="Li B."/>
            <person name="Rafalski A."/>
            <person name="Schnable P.S."/>
            <person name="Ware D.H."/>
            <person name="Buckler E.S."/>
            <person name="Lai J."/>
        </authorList>
    </citation>
    <scope>NUCLEOTIDE SEQUENCE [LARGE SCALE GENOMIC DNA]</scope>
    <source>
        <strain evidence="2">cv. Missouri 17</strain>
        <tissue evidence="1">Seedling</tissue>
    </source>
</reference>
<sequence>MLGAFESFDFVFDAHLMFVILGYTNDLSMCLQRNEQDIINTISIVNLAKRRMQQLRLDGWDQFLQRVISFCNNMILKFLL</sequence>
<accession>A0A3L6D6E9</accession>
<proteinExistence type="predicted"/>
<dbReference type="InterPro" id="IPR055298">
    <property type="entry name" value="AtLOH3-like"/>
</dbReference>
<name>A0A3L6D6E9_MAIZE</name>
<dbReference type="Proteomes" id="UP000251960">
    <property type="component" value="Unassembled WGS sequence"/>
</dbReference>
<comment type="caution">
    <text evidence="1">The sequence shown here is derived from an EMBL/GenBank/DDBJ whole genome shotgun (WGS) entry which is preliminary data.</text>
</comment>
<gene>
    <name evidence="1" type="ORF">Zm00014a_019336</name>
</gene>